<dbReference type="InterPro" id="IPR002645">
    <property type="entry name" value="STAS_dom"/>
</dbReference>
<evidence type="ECO:0000256" key="1">
    <source>
        <dbReference type="ARBA" id="ARBA00004141"/>
    </source>
</evidence>
<accession>A0A182PSS0</accession>
<evidence type="ECO:0000256" key="5">
    <source>
        <dbReference type="SAM" id="Phobius"/>
    </source>
</evidence>
<name>A0A182PSS0_9DIPT</name>
<dbReference type="InterPro" id="IPR001902">
    <property type="entry name" value="SLC26A/SulP_fam"/>
</dbReference>
<feature type="transmembrane region" description="Helical" evidence="5">
    <location>
        <begin position="254"/>
        <end position="273"/>
    </location>
</feature>
<feature type="domain" description="STAS" evidence="6">
    <location>
        <begin position="496"/>
        <end position="599"/>
    </location>
</feature>
<protein>
    <recommendedName>
        <fullName evidence="6">STAS domain-containing protein</fullName>
    </recommendedName>
</protein>
<feature type="transmembrane region" description="Helical" evidence="5">
    <location>
        <begin position="385"/>
        <end position="405"/>
    </location>
</feature>
<evidence type="ECO:0000256" key="4">
    <source>
        <dbReference type="ARBA" id="ARBA00023136"/>
    </source>
</evidence>
<feature type="transmembrane region" description="Helical" evidence="5">
    <location>
        <begin position="445"/>
        <end position="478"/>
    </location>
</feature>
<dbReference type="AlphaFoldDB" id="A0A182PSS0"/>
<dbReference type="SUPFAM" id="SSF52091">
    <property type="entry name" value="SpoIIaa-like"/>
    <property type="match status" value="1"/>
</dbReference>
<dbReference type="InterPro" id="IPR011547">
    <property type="entry name" value="SLC26A/SulP_dom"/>
</dbReference>
<dbReference type="Gene3D" id="3.30.750.24">
    <property type="entry name" value="STAS domain"/>
    <property type="match status" value="1"/>
</dbReference>
<dbReference type="VEuPathDB" id="VectorBase:AEPI010006"/>
<feature type="transmembrane region" description="Helical" evidence="5">
    <location>
        <begin position="221"/>
        <end position="242"/>
    </location>
</feature>
<dbReference type="GO" id="GO:0055085">
    <property type="term" value="P:transmembrane transport"/>
    <property type="evidence" value="ECO:0007669"/>
    <property type="project" value="InterPro"/>
</dbReference>
<keyword evidence="4 5" id="KW-0472">Membrane</keyword>
<sequence>MNPETRYTVREDVAVDPAQQESLDHREDFPNIRHHIARQFANLWTKESALRRLPVLQWAPTYKLNSLISDIIAGVTVGLTSIPQSIAYATVANLEPQYGLYSNFMGSFIYAFLGSVKEITVAPTAVMALMVQQPVLNLGPAGAVLLSFLSGCIMLLLGCLNFGFVVQFISMPVITGFITAAAITIISSQLKSLMGISSSGKSSGFVDTWVNLYENIGETQLWDSVLGFSSLFILILLTLIKGRGKGRWKIFSKYLCLLRNAMIVLSGGLIAYICSTQDKYPFRLTGKVASGLPPLNPPPFETDHEGKHYDFIDMIRTLGSSIISVPLISILEIVSIGKAFSRGRLVDATQEMISLGCCNVASSFVSSIPTTASFARSAINSSSGVVTPFGGVFTGALVLLALGLLTDYFYYIPKTTLAAVIIAAMIFIIEYRAVAEMWRIKRIDIVPFLVTVVACLFLGLEIGIVVGIAVNLCFPLYLASRPRITHRIMKIDGTTVLIVRPDSDLAFSSAEYFREKILKLVTSTIPDIVLIDGEWVKFVDSTVVKNLSSTVSDIKQQQRHVLLWRWDKNVRNALYRFKKDKFMPLFRNDESAEKVVENWKPGFLNDSFINNV</sequence>
<dbReference type="EnsemblMetazoa" id="AEPI010006-RA">
    <property type="protein sequence ID" value="AEPI010006-PA"/>
    <property type="gene ID" value="AEPI010006"/>
</dbReference>
<keyword evidence="3 5" id="KW-1133">Transmembrane helix</keyword>
<evidence type="ECO:0000256" key="2">
    <source>
        <dbReference type="ARBA" id="ARBA00022692"/>
    </source>
</evidence>
<feature type="transmembrane region" description="Helical" evidence="5">
    <location>
        <begin position="314"/>
        <end position="334"/>
    </location>
</feature>
<evidence type="ECO:0000256" key="3">
    <source>
        <dbReference type="ARBA" id="ARBA00022989"/>
    </source>
</evidence>
<dbReference type="Pfam" id="PF01740">
    <property type="entry name" value="STAS"/>
    <property type="match status" value="1"/>
</dbReference>
<reference evidence="7" key="2">
    <citation type="submission" date="2020-05" db="UniProtKB">
        <authorList>
            <consortium name="EnsemblMetazoa"/>
        </authorList>
    </citation>
    <scope>IDENTIFICATION</scope>
    <source>
        <strain evidence="7">Epiroticus2</strain>
    </source>
</reference>
<evidence type="ECO:0000313" key="8">
    <source>
        <dbReference type="Proteomes" id="UP000075885"/>
    </source>
</evidence>
<feature type="transmembrane region" description="Helical" evidence="5">
    <location>
        <begin position="411"/>
        <end position="433"/>
    </location>
</feature>
<comment type="subcellular location">
    <subcellularLocation>
        <location evidence="1">Membrane</location>
        <topology evidence="1">Multi-pass membrane protein</topology>
    </subcellularLocation>
</comment>
<dbReference type="InterPro" id="IPR036513">
    <property type="entry name" value="STAS_dom_sf"/>
</dbReference>
<feature type="transmembrane region" description="Helical" evidence="5">
    <location>
        <begin position="108"/>
        <end position="131"/>
    </location>
</feature>
<feature type="transmembrane region" description="Helical" evidence="5">
    <location>
        <begin position="173"/>
        <end position="190"/>
    </location>
</feature>
<proteinExistence type="predicted"/>
<evidence type="ECO:0000313" key="7">
    <source>
        <dbReference type="EnsemblMetazoa" id="AEPI010006-PA"/>
    </source>
</evidence>
<dbReference type="CDD" id="cd07042">
    <property type="entry name" value="STAS_SulP_like_sulfate_transporter"/>
    <property type="match status" value="1"/>
</dbReference>
<dbReference type="Proteomes" id="UP000075885">
    <property type="component" value="Unassembled WGS sequence"/>
</dbReference>
<keyword evidence="2 5" id="KW-0812">Transmembrane</keyword>
<organism evidence="7 8">
    <name type="scientific">Anopheles epiroticus</name>
    <dbReference type="NCBI Taxonomy" id="199890"/>
    <lineage>
        <taxon>Eukaryota</taxon>
        <taxon>Metazoa</taxon>
        <taxon>Ecdysozoa</taxon>
        <taxon>Arthropoda</taxon>
        <taxon>Hexapoda</taxon>
        <taxon>Insecta</taxon>
        <taxon>Pterygota</taxon>
        <taxon>Neoptera</taxon>
        <taxon>Endopterygota</taxon>
        <taxon>Diptera</taxon>
        <taxon>Nematocera</taxon>
        <taxon>Culicoidea</taxon>
        <taxon>Culicidae</taxon>
        <taxon>Anophelinae</taxon>
        <taxon>Anopheles</taxon>
    </lineage>
</organism>
<dbReference type="PANTHER" id="PTHR11814">
    <property type="entry name" value="SULFATE TRANSPORTER"/>
    <property type="match status" value="1"/>
</dbReference>
<keyword evidence="8" id="KW-1185">Reference proteome</keyword>
<dbReference type="Pfam" id="PF00916">
    <property type="entry name" value="Sulfate_transp"/>
    <property type="match status" value="1"/>
</dbReference>
<dbReference type="PROSITE" id="PS50801">
    <property type="entry name" value="STAS"/>
    <property type="match status" value="1"/>
</dbReference>
<feature type="transmembrane region" description="Helical" evidence="5">
    <location>
        <begin position="143"/>
        <end position="166"/>
    </location>
</feature>
<reference evidence="8" key="1">
    <citation type="submission" date="2013-03" db="EMBL/GenBank/DDBJ databases">
        <title>The Genome Sequence of Anopheles epiroticus epiroticus2.</title>
        <authorList>
            <consortium name="The Broad Institute Genomics Platform"/>
            <person name="Neafsey D.E."/>
            <person name="Howell P."/>
            <person name="Walker B."/>
            <person name="Young S.K."/>
            <person name="Zeng Q."/>
            <person name="Gargeya S."/>
            <person name="Fitzgerald M."/>
            <person name="Haas B."/>
            <person name="Abouelleil A."/>
            <person name="Allen A.W."/>
            <person name="Alvarado L."/>
            <person name="Arachchi H.M."/>
            <person name="Berlin A.M."/>
            <person name="Chapman S.B."/>
            <person name="Gainer-Dewar J."/>
            <person name="Goldberg J."/>
            <person name="Griggs A."/>
            <person name="Gujja S."/>
            <person name="Hansen M."/>
            <person name="Howarth C."/>
            <person name="Imamovic A."/>
            <person name="Ireland A."/>
            <person name="Larimer J."/>
            <person name="McCowan C."/>
            <person name="Murphy C."/>
            <person name="Pearson M."/>
            <person name="Poon T.W."/>
            <person name="Priest M."/>
            <person name="Roberts A."/>
            <person name="Saif S."/>
            <person name="Shea T."/>
            <person name="Sisk P."/>
            <person name="Sykes S."/>
            <person name="Wortman J."/>
            <person name="Nusbaum C."/>
            <person name="Birren B."/>
        </authorList>
    </citation>
    <scope>NUCLEOTIDE SEQUENCE [LARGE SCALE GENOMIC DNA]</scope>
    <source>
        <strain evidence="8">Epiroticus2</strain>
    </source>
</reference>
<dbReference type="GO" id="GO:0016020">
    <property type="term" value="C:membrane"/>
    <property type="evidence" value="ECO:0007669"/>
    <property type="project" value="UniProtKB-SubCell"/>
</dbReference>
<evidence type="ECO:0000259" key="6">
    <source>
        <dbReference type="PROSITE" id="PS50801"/>
    </source>
</evidence>
<dbReference type="STRING" id="199890.A0A182PSS0"/>